<evidence type="ECO:0000313" key="1">
    <source>
        <dbReference type="EMBL" id="GFU48597.1"/>
    </source>
</evidence>
<organism evidence="1 2">
    <name type="scientific">Nephila pilipes</name>
    <name type="common">Giant wood spider</name>
    <name type="synonym">Nephila maculata</name>
    <dbReference type="NCBI Taxonomy" id="299642"/>
    <lineage>
        <taxon>Eukaryota</taxon>
        <taxon>Metazoa</taxon>
        <taxon>Ecdysozoa</taxon>
        <taxon>Arthropoda</taxon>
        <taxon>Chelicerata</taxon>
        <taxon>Arachnida</taxon>
        <taxon>Araneae</taxon>
        <taxon>Araneomorphae</taxon>
        <taxon>Entelegynae</taxon>
        <taxon>Araneoidea</taxon>
        <taxon>Nephilidae</taxon>
        <taxon>Nephila</taxon>
    </lineage>
</organism>
<protein>
    <submittedName>
        <fullName evidence="1">Uncharacterized protein</fullName>
    </submittedName>
</protein>
<evidence type="ECO:0000313" key="2">
    <source>
        <dbReference type="Proteomes" id="UP000887013"/>
    </source>
</evidence>
<proteinExistence type="predicted"/>
<accession>A0A8X6UTY3</accession>
<dbReference type="Proteomes" id="UP000887013">
    <property type="component" value="Unassembled WGS sequence"/>
</dbReference>
<comment type="caution">
    <text evidence="1">The sequence shown here is derived from an EMBL/GenBank/DDBJ whole genome shotgun (WGS) entry which is preliminary data.</text>
</comment>
<keyword evidence="2" id="KW-1185">Reference proteome</keyword>
<dbReference type="AlphaFoldDB" id="A0A8X6UTY3"/>
<gene>
    <name evidence="1" type="ORF">NPIL_409511</name>
</gene>
<name>A0A8X6UTY3_NEPPI</name>
<sequence>MRWRLLRLANRYVASVRRGFASSSACLRQLLAQRPVEGKGVLPVSSRLAFWQRCRFALARRCCALRRAQRFVPCKRQAAAVQILFEQMWQCLLAYTQG</sequence>
<dbReference type="EMBL" id="BMAW01037480">
    <property type="protein sequence ID" value="GFU48597.1"/>
    <property type="molecule type" value="Genomic_DNA"/>
</dbReference>
<reference evidence="1" key="1">
    <citation type="submission" date="2020-08" db="EMBL/GenBank/DDBJ databases">
        <title>Multicomponent nature underlies the extraordinary mechanical properties of spider dragline silk.</title>
        <authorList>
            <person name="Kono N."/>
            <person name="Nakamura H."/>
            <person name="Mori M."/>
            <person name="Yoshida Y."/>
            <person name="Ohtoshi R."/>
            <person name="Malay A.D."/>
            <person name="Moran D.A.P."/>
            <person name="Tomita M."/>
            <person name="Numata K."/>
            <person name="Arakawa K."/>
        </authorList>
    </citation>
    <scope>NUCLEOTIDE SEQUENCE</scope>
</reference>